<organism evidence="7 8">
    <name type="scientific">Caenorhabditis angaria</name>
    <dbReference type="NCBI Taxonomy" id="860376"/>
    <lineage>
        <taxon>Eukaryota</taxon>
        <taxon>Metazoa</taxon>
        <taxon>Ecdysozoa</taxon>
        <taxon>Nematoda</taxon>
        <taxon>Chromadorea</taxon>
        <taxon>Rhabditida</taxon>
        <taxon>Rhabditina</taxon>
        <taxon>Rhabditomorpha</taxon>
        <taxon>Rhabditoidea</taxon>
        <taxon>Rhabditidae</taxon>
        <taxon>Peloderinae</taxon>
        <taxon>Caenorhabditis</taxon>
    </lineage>
</organism>
<dbReference type="AlphaFoldDB" id="A0A9P1IVG4"/>
<accession>A0A9P1IVG4</accession>
<evidence type="ECO:0000256" key="3">
    <source>
        <dbReference type="ARBA" id="ARBA00022692"/>
    </source>
</evidence>
<keyword evidence="3 6" id="KW-0812">Transmembrane</keyword>
<dbReference type="SUPFAM" id="SSF103473">
    <property type="entry name" value="MFS general substrate transporter"/>
    <property type="match status" value="1"/>
</dbReference>
<dbReference type="InterPro" id="IPR010291">
    <property type="entry name" value="Ion_channel_UNC-93"/>
</dbReference>
<dbReference type="Proteomes" id="UP001152747">
    <property type="component" value="Unassembled WGS sequence"/>
</dbReference>
<comment type="caution">
    <text evidence="7">The sequence shown here is derived from an EMBL/GenBank/DDBJ whole genome shotgun (WGS) entry which is preliminary data.</text>
</comment>
<dbReference type="OrthoDB" id="5856527at2759"/>
<dbReference type="EMBL" id="CANHGI010000005">
    <property type="protein sequence ID" value="CAI5452960.1"/>
    <property type="molecule type" value="Genomic_DNA"/>
</dbReference>
<evidence type="ECO:0000256" key="4">
    <source>
        <dbReference type="ARBA" id="ARBA00022989"/>
    </source>
</evidence>
<feature type="transmembrane region" description="Helical" evidence="6">
    <location>
        <begin position="59"/>
        <end position="78"/>
    </location>
</feature>
<feature type="transmembrane region" description="Helical" evidence="6">
    <location>
        <begin position="362"/>
        <end position="384"/>
    </location>
</feature>
<feature type="transmembrane region" description="Helical" evidence="6">
    <location>
        <begin position="90"/>
        <end position="106"/>
    </location>
</feature>
<feature type="transmembrane region" description="Helical" evidence="6">
    <location>
        <begin position="420"/>
        <end position="442"/>
    </location>
</feature>
<dbReference type="InterPro" id="IPR051617">
    <property type="entry name" value="UNC-93-like_regulator"/>
</dbReference>
<keyword evidence="4 6" id="KW-1133">Transmembrane helix</keyword>
<feature type="transmembrane region" description="Helical" evidence="6">
    <location>
        <begin position="321"/>
        <end position="342"/>
    </location>
</feature>
<dbReference type="InterPro" id="IPR036259">
    <property type="entry name" value="MFS_trans_sf"/>
</dbReference>
<feature type="transmembrane region" description="Helical" evidence="6">
    <location>
        <begin position="112"/>
        <end position="129"/>
    </location>
</feature>
<dbReference type="Pfam" id="PF05978">
    <property type="entry name" value="UNC-93"/>
    <property type="match status" value="1"/>
</dbReference>
<comment type="similarity">
    <text evidence="2">Belongs to the unc-93 family.</text>
</comment>
<dbReference type="PANTHER" id="PTHR23294">
    <property type="entry name" value="ET TRANSLATION PRODUCT-RELATED"/>
    <property type="match status" value="1"/>
</dbReference>
<feature type="transmembrane region" description="Helical" evidence="6">
    <location>
        <begin position="253"/>
        <end position="272"/>
    </location>
</feature>
<name>A0A9P1IVG4_9PELO</name>
<gene>
    <name evidence="7" type="ORF">CAMP_LOCUS15597</name>
</gene>
<evidence type="ECO:0000256" key="2">
    <source>
        <dbReference type="ARBA" id="ARBA00009172"/>
    </source>
</evidence>
<comment type="subcellular location">
    <subcellularLocation>
        <location evidence="1">Membrane</location>
        <topology evidence="1">Multi-pass membrane protein</topology>
    </subcellularLocation>
</comment>
<feature type="transmembrane region" description="Helical" evidence="6">
    <location>
        <begin position="150"/>
        <end position="170"/>
    </location>
</feature>
<evidence type="ECO:0000256" key="1">
    <source>
        <dbReference type="ARBA" id="ARBA00004141"/>
    </source>
</evidence>
<keyword evidence="5 6" id="KW-0472">Membrane</keyword>
<proteinExistence type="inferred from homology"/>
<sequence length="463" mass="51971">MSSEASEMKSSPRFELICAAMLGFGQLCIMTGFDSESFILESVIHSIHEREPEKISSLAGYYGQAVIYAAYMIGCIFSPSILNATNSSKTCLIVSAIFFTAFPIGFLFTNSYYYYFSSFLLGIGFALFYQGQGGYLTSHSTRESIESNVSISWSVGCCCMIVGSMIIAGVTKLTQSHMVVDETHKFERRFSDLEITLLFAALSAISTIGIANFLFLPSKDTENCIESTKNEKTFMEGLKLMWEALTSTKMLKLIPLFVLCGLNTSFWLSVFPTAMNFNMNNSNMIYITAIYSFGVGLGEVLMGLAISFFSRRIKDFGLLPTMFIGSTLLTVYCSLIFLSTPYDANYQPTHKEPILFYHSQPFIFILALIIGISDCCVNSVRSVVCALVMPRRRAQAFSVSKFHQAWASCILFFITPYLNIYIYTIGLPILSTIASLFFFRVARRIQTMERRKLTIQQRSLHKI</sequence>
<dbReference type="Gene3D" id="1.20.1250.20">
    <property type="entry name" value="MFS general substrate transporter like domains"/>
    <property type="match status" value="2"/>
</dbReference>
<evidence type="ECO:0000256" key="6">
    <source>
        <dbReference type="SAM" id="Phobius"/>
    </source>
</evidence>
<dbReference type="PANTHER" id="PTHR23294:SF18">
    <property type="entry name" value="UNC93-LIKE PROTEIN MFSD11"/>
    <property type="match status" value="1"/>
</dbReference>
<feature type="transmembrane region" description="Helical" evidence="6">
    <location>
        <begin position="195"/>
        <end position="216"/>
    </location>
</feature>
<reference evidence="7" key="1">
    <citation type="submission" date="2022-11" db="EMBL/GenBank/DDBJ databases">
        <authorList>
            <person name="Kikuchi T."/>
        </authorList>
    </citation>
    <scope>NUCLEOTIDE SEQUENCE</scope>
    <source>
        <strain evidence="7">PS1010</strain>
    </source>
</reference>
<evidence type="ECO:0000313" key="8">
    <source>
        <dbReference type="Proteomes" id="UP001152747"/>
    </source>
</evidence>
<protein>
    <submittedName>
        <fullName evidence="7">Uncharacterized protein</fullName>
    </submittedName>
</protein>
<evidence type="ECO:0000256" key="5">
    <source>
        <dbReference type="ARBA" id="ARBA00023136"/>
    </source>
</evidence>
<evidence type="ECO:0000313" key="7">
    <source>
        <dbReference type="EMBL" id="CAI5452960.1"/>
    </source>
</evidence>
<feature type="transmembrane region" description="Helical" evidence="6">
    <location>
        <begin position="396"/>
        <end position="414"/>
    </location>
</feature>
<keyword evidence="8" id="KW-1185">Reference proteome</keyword>
<dbReference type="GO" id="GO:0016020">
    <property type="term" value="C:membrane"/>
    <property type="evidence" value="ECO:0007669"/>
    <property type="project" value="UniProtKB-SubCell"/>
</dbReference>
<feature type="transmembrane region" description="Helical" evidence="6">
    <location>
        <begin position="284"/>
        <end position="309"/>
    </location>
</feature>